<dbReference type="Gene3D" id="3.30.1950.10">
    <property type="entry name" value="wza like domain"/>
    <property type="match status" value="1"/>
</dbReference>
<dbReference type="InterPro" id="IPR003715">
    <property type="entry name" value="Poly_export_N"/>
</dbReference>
<dbReference type="OrthoDB" id="9808421at2"/>
<accession>A0A1B4V2Y5</accession>
<dbReference type="Proteomes" id="UP000218899">
    <property type="component" value="Chromosome"/>
</dbReference>
<organism evidence="5 6">
    <name type="scientific">Sulfurifustis variabilis</name>
    <dbReference type="NCBI Taxonomy" id="1675686"/>
    <lineage>
        <taxon>Bacteria</taxon>
        <taxon>Pseudomonadati</taxon>
        <taxon>Pseudomonadota</taxon>
        <taxon>Gammaproteobacteria</taxon>
        <taxon>Acidiferrobacterales</taxon>
        <taxon>Acidiferrobacteraceae</taxon>
        <taxon>Sulfurifustis</taxon>
    </lineage>
</organism>
<feature type="chain" id="PRO_5008571286" evidence="2">
    <location>
        <begin position="21"/>
        <end position="208"/>
    </location>
</feature>
<dbReference type="PANTHER" id="PTHR33619">
    <property type="entry name" value="POLYSACCHARIDE EXPORT PROTEIN GFCE-RELATED"/>
    <property type="match status" value="1"/>
</dbReference>
<dbReference type="GO" id="GO:0015159">
    <property type="term" value="F:polysaccharide transmembrane transporter activity"/>
    <property type="evidence" value="ECO:0007669"/>
    <property type="project" value="InterPro"/>
</dbReference>
<evidence type="ECO:0000256" key="2">
    <source>
        <dbReference type="SAM" id="SignalP"/>
    </source>
</evidence>
<dbReference type="InterPro" id="IPR019554">
    <property type="entry name" value="Soluble_ligand-bd"/>
</dbReference>
<keyword evidence="1 2" id="KW-0732">Signal</keyword>
<evidence type="ECO:0000256" key="1">
    <source>
        <dbReference type="ARBA" id="ARBA00022729"/>
    </source>
</evidence>
<evidence type="ECO:0000259" key="4">
    <source>
        <dbReference type="Pfam" id="PF10531"/>
    </source>
</evidence>
<sequence length="208" mass="22686">MLTLRIGLLAAVLLALAACASNRVEEFQKTAQNFVPAVEGQYKIGVDDRLQVSVWRNPELSVTVPVRPDGMISVPLIGDVQAGGRTPTQVAESIRQKLSTYIRDPSVAVILTDLRSHEFLSRVRVTGAVRAPRSMPFRQGMTVLDAVLEAGGVNDFAAANRAKLYRKKNGQQTEVLDVDLGDILNKGRLDTNVLLIPGDVITVPERLF</sequence>
<dbReference type="KEGG" id="sva:SVA_1331"/>
<name>A0A1B4V2Y5_9GAMM</name>
<dbReference type="PROSITE" id="PS51257">
    <property type="entry name" value="PROKAR_LIPOPROTEIN"/>
    <property type="match status" value="1"/>
</dbReference>
<evidence type="ECO:0000313" key="5">
    <source>
        <dbReference type="EMBL" id="BAU47898.1"/>
    </source>
</evidence>
<keyword evidence="6" id="KW-1185">Reference proteome</keyword>
<dbReference type="InterPro" id="IPR049712">
    <property type="entry name" value="Poly_export"/>
</dbReference>
<dbReference type="Pfam" id="PF02563">
    <property type="entry name" value="Poly_export"/>
    <property type="match status" value="1"/>
</dbReference>
<gene>
    <name evidence="5" type="ORF">SVA_1331</name>
</gene>
<dbReference type="Gene3D" id="3.10.560.10">
    <property type="entry name" value="Outer membrane lipoprotein wza domain like"/>
    <property type="match status" value="1"/>
</dbReference>
<evidence type="ECO:0000313" key="6">
    <source>
        <dbReference type="Proteomes" id="UP000218899"/>
    </source>
</evidence>
<dbReference type="Pfam" id="PF10531">
    <property type="entry name" value="SLBB"/>
    <property type="match status" value="1"/>
</dbReference>
<feature type="domain" description="Soluble ligand binding" evidence="4">
    <location>
        <begin position="122"/>
        <end position="172"/>
    </location>
</feature>
<reference evidence="5 6" key="1">
    <citation type="submission" date="2015-08" db="EMBL/GenBank/DDBJ databases">
        <title>Complete genome sequence of Sulfurifustis variabilis.</title>
        <authorList>
            <person name="Miura A."/>
            <person name="Kojima H."/>
            <person name="Fukui M."/>
        </authorList>
    </citation>
    <scope>NUCLEOTIDE SEQUENCE [LARGE SCALE GENOMIC DNA]</scope>
    <source>
        <strain evidence="6">skN76</strain>
    </source>
</reference>
<proteinExistence type="predicted"/>
<dbReference type="PANTHER" id="PTHR33619:SF3">
    <property type="entry name" value="POLYSACCHARIDE EXPORT PROTEIN GFCE-RELATED"/>
    <property type="match status" value="1"/>
</dbReference>
<feature type="signal peptide" evidence="2">
    <location>
        <begin position="1"/>
        <end position="20"/>
    </location>
</feature>
<dbReference type="AlphaFoldDB" id="A0A1B4V2Y5"/>
<protein>
    <submittedName>
        <fullName evidence="5">Sugar ABC transporter substrate-binding protein</fullName>
    </submittedName>
</protein>
<feature type="domain" description="Polysaccharide export protein N-terminal" evidence="3">
    <location>
        <begin position="38"/>
        <end position="111"/>
    </location>
</feature>
<dbReference type="EMBL" id="AP014936">
    <property type="protein sequence ID" value="BAU47898.1"/>
    <property type="molecule type" value="Genomic_DNA"/>
</dbReference>
<dbReference type="NCBIfam" id="TIGR03027">
    <property type="entry name" value="pepcterm_export"/>
    <property type="match status" value="1"/>
</dbReference>
<evidence type="ECO:0000259" key="3">
    <source>
        <dbReference type="Pfam" id="PF02563"/>
    </source>
</evidence>
<dbReference type="RefSeq" id="WP_096460444.1">
    <property type="nucleotide sequence ID" value="NZ_AP014936.1"/>
</dbReference>
<dbReference type="InterPro" id="IPR017477">
    <property type="entry name" value="PEP-CTERM_polysacc_export"/>
</dbReference>